<evidence type="ECO:0008006" key="5">
    <source>
        <dbReference type="Google" id="ProtNLM"/>
    </source>
</evidence>
<dbReference type="EMBL" id="JACIEU010000033">
    <property type="protein sequence ID" value="MBB4151264.1"/>
    <property type="molecule type" value="Genomic_DNA"/>
</dbReference>
<organism evidence="3 4">
    <name type="scientific">Sphingobium scionense</name>
    <dbReference type="NCBI Taxonomy" id="1404341"/>
    <lineage>
        <taxon>Bacteria</taxon>
        <taxon>Pseudomonadati</taxon>
        <taxon>Pseudomonadota</taxon>
        <taxon>Alphaproteobacteria</taxon>
        <taxon>Sphingomonadales</taxon>
        <taxon>Sphingomonadaceae</taxon>
        <taxon>Sphingobium</taxon>
    </lineage>
</organism>
<sequence>MRQSLALIAGLMLVLSLWTGLSVSAAHAAEIVGCLELSAGAGDHVACDGDEVPGDADNPAPHHHGSCHNHHLSMPAVDGPATITPIARTTLRIDPAIEPDAITAARDLRPPIA</sequence>
<evidence type="ECO:0000256" key="2">
    <source>
        <dbReference type="SAM" id="SignalP"/>
    </source>
</evidence>
<feature type="chain" id="PRO_5031374089" description="DUF2946 domain-containing protein" evidence="2">
    <location>
        <begin position="29"/>
        <end position="113"/>
    </location>
</feature>
<proteinExistence type="predicted"/>
<name>A0A7W6LVL1_9SPHN</name>
<comment type="caution">
    <text evidence="3">The sequence shown here is derived from an EMBL/GenBank/DDBJ whole genome shotgun (WGS) entry which is preliminary data.</text>
</comment>
<keyword evidence="4" id="KW-1185">Reference proteome</keyword>
<dbReference type="AlphaFoldDB" id="A0A7W6LVL1"/>
<evidence type="ECO:0000256" key="1">
    <source>
        <dbReference type="SAM" id="MobiDB-lite"/>
    </source>
</evidence>
<evidence type="ECO:0000313" key="4">
    <source>
        <dbReference type="Proteomes" id="UP000590524"/>
    </source>
</evidence>
<gene>
    <name evidence="3" type="ORF">GGQ90_005076</name>
</gene>
<dbReference type="RefSeq" id="WP_188084236.1">
    <property type="nucleotide sequence ID" value="NZ_JACIEU010000033.1"/>
</dbReference>
<feature type="signal peptide" evidence="2">
    <location>
        <begin position="1"/>
        <end position="28"/>
    </location>
</feature>
<protein>
    <recommendedName>
        <fullName evidence="5">DUF2946 domain-containing protein</fullName>
    </recommendedName>
</protein>
<feature type="compositionally biased region" description="Basic residues" evidence="1">
    <location>
        <begin position="61"/>
        <end position="71"/>
    </location>
</feature>
<accession>A0A7W6LVL1</accession>
<dbReference type="Proteomes" id="UP000590524">
    <property type="component" value="Unassembled WGS sequence"/>
</dbReference>
<reference evidence="3 4" key="1">
    <citation type="submission" date="2020-08" db="EMBL/GenBank/DDBJ databases">
        <title>Genomic Encyclopedia of Type Strains, Phase IV (KMG-IV): sequencing the most valuable type-strain genomes for metagenomic binning, comparative biology and taxonomic classification.</title>
        <authorList>
            <person name="Goeker M."/>
        </authorList>
    </citation>
    <scope>NUCLEOTIDE SEQUENCE [LARGE SCALE GENOMIC DNA]</scope>
    <source>
        <strain evidence="3 4">DSM 19371</strain>
    </source>
</reference>
<keyword evidence="2" id="KW-0732">Signal</keyword>
<feature type="region of interest" description="Disordered" evidence="1">
    <location>
        <begin position="48"/>
        <end position="73"/>
    </location>
</feature>
<evidence type="ECO:0000313" key="3">
    <source>
        <dbReference type="EMBL" id="MBB4151264.1"/>
    </source>
</evidence>